<sequence>WKVKAALAYYKRVKDIIERQVQMVNEYKGAWAIFKQDKNFTAEELDYMYNIYSGMMDESLKSIDQLFLVVNAFTTQM</sequence>
<evidence type="ECO:0000313" key="2">
    <source>
        <dbReference type="Proteomes" id="UP001365781"/>
    </source>
</evidence>
<feature type="non-terminal residue" evidence="1">
    <location>
        <position position="77"/>
    </location>
</feature>
<dbReference type="RefSeq" id="WP_336559469.1">
    <property type="nucleotide sequence ID" value="NZ_JBBAYM010000918.1"/>
</dbReference>
<comment type="caution">
    <text evidence="1">The sequence shown here is derived from an EMBL/GenBank/DDBJ whole genome shotgun (WGS) entry which is preliminary data.</text>
</comment>
<keyword evidence="2" id="KW-1185">Reference proteome</keyword>
<dbReference type="EMBL" id="JBBAYM010000918">
    <property type="protein sequence ID" value="MEI5617662.1"/>
    <property type="molecule type" value="Genomic_DNA"/>
</dbReference>
<dbReference type="Proteomes" id="UP001365781">
    <property type="component" value="Unassembled WGS sequence"/>
</dbReference>
<accession>A0ABU8GWV0</accession>
<name>A0ABU8GWV0_9ACTN</name>
<organism evidence="1 2">
    <name type="scientific">Streptomyces brasiliscabiei</name>
    <dbReference type="NCBI Taxonomy" id="2736302"/>
    <lineage>
        <taxon>Bacteria</taxon>
        <taxon>Bacillati</taxon>
        <taxon>Actinomycetota</taxon>
        <taxon>Actinomycetes</taxon>
        <taxon>Kitasatosporales</taxon>
        <taxon>Streptomycetaceae</taxon>
        <taxon>Streptomyces</taxon>
    </lineage>
</organism>
<reference evidence="1 2" key="1">
    <citation type="submission" date="2024-03" db="EMBL/GenBank/DDBJ databases">
        <title>First Report of Pectobacterium brasiliscabiei causing potato scab in china.</title>
        <authorList>
            <person name="Handique U."/>
        </authorList>
    </citation>
    <scope>NUCLEOTIDE SEQUENCE [LARGE SCALE GENOMIC DNA]</scope>
    <source>
        <strain evidence="1 2">ZRIMU1503</strain>
    </source>
</reference>
<proteinExistence type="predicted"/>
<feature type="non-terminal residue" evidence="1">
    <location>
        <position position="1"/>
    </location>
</feature>
<protein>
    <submittedName>
        <fullName evidence="1">Uncharacterized protein</fullName>
    </submittedName>
</protein>
<evidence type="ECO:0000313" key="1">
    <source>
        <dbReference type="EMBL" id="MEI5617662.1"/>
    </source>
</evidence>
<gene>
    <name evidence="1" type="ORF">WB403_52115</name>
</gene>